<gene>
    <name evidence="1" type="ORF">SAMN06265348_101490</name>
</gene>
<keyword evidence="2" id="KW-1185">Reference proteome</keyword>
<reference evidence="1 2" key="1">
    <citation type="submission" date="2017-05" db="EMBL/GenBank/DDBJ databases">
        <authorList>
            <person name="Varghese N."/>
            <person name="Submissions S."/>
        </authorList>
    </citation>
    <scope>NUCLEOTIDE SEQUENCE [LARGE SCALE GENOMIC DNA]</scope>
    <source>
        <strain evidence="1 2">DSM 19036</strain>
    </source>
</reference>
<sequence length="154" mass="17144">MKYSCIFAFLLIFCLSGCSPKDQKETDLFAKLVQLKMNGAPANIDSTLNSLGYKWAENQDMEDDSGIIYTNKDSLKNDFYTIDDQVSMISYTTKDSGAYTRMIKSAGSKGFKESINGKDSLSVFTIYTRDSLKAVFIRNPGSKKASYTVILGKN</sequence>
<dbReference type="EMBL" id="FXTN01000001">
    <property type="protein sequence ID" value="SMO38767.1"/>
    <property type="molecule type" value="Genomic_DNA"/>
</dbReference>
<evidence type="ECO:0000313" key="1">
    <source>
        <dbReference type="EMBL" id="SMO38767.1"/>
    </source>
</evidence>
<name>A0A521AVC4_9SPHI</name>
<evidence type="ECO:0000313" key="2">
    <source>
        <dbReference type="Proteomes" id="UP000320300"/>
    </source>
</evidence>
<dbReference type="Proteomes" id="UP000320300">
    <property type="component" value="Unassembled WGS sequence"/>
</dbReference>
<organism evidence="1 2">
    <name type="scientific">Pedobacter westerhofensis</name>
    <dbReference type="NCBI Taxonomy" id="425512"/>
    <lineage>
        <taxon>Bacteria</taxon>
        <taxon>Pseudomonadati</taxon>
        <taxon>Bacteroidota</taxon>
        <taxon>Sphingobacteriia</taxon>
        <taxon>Sphingobacteriales</taxon>
        <taxon>Sphingobacteriaceae</taxon>
        <taxon>Pedobacter</taxon>
    </lineage>
</organism>
<proteinExistence type="predicted"/>
<accession>A0A521AVC4</accession>
<dbReference type="RefSeq" id="WP_142526573.1">
    <property type="nucleotide sequence ID" value="NZ_CBCSJO010000002.1"/>
</dbReference>
<dbReference type="AlphaFoldDB" id="A0A521AVC4"/>
<protein>
    <submittedName>
        <fullName evidence="1">Uncharacterized protein</fullName>
    </submittedName>
</protein>